<dbReference type="GO" id="GO:0005524">
    <property type="term" value="F:ATP binding"/>
    <property type="evidence" value="ECO:0007669"/>
    <property type="project" value="UniProtKB-KW"/>
</dbReference>
<dbReference type="SMART" id="SM00369">
    <property type="entry name" value="LRR_TYP"/>
    <property type="match status" value="2"/>
</dbReference>
<dbReference type="InterPro" id="IPR001611">
    <property type="entry name" value="Leu-rich_rpt"/>
</dbReference>
<evidence type="ECO:0000256" key="4">
    <source>
        <dbReference type="ARBA" id="ARBA00022821"/>
    </source>
</evidence>
<name>A0A251PSJ4_PRUPE</name>
<dbReference type="Gene3D" id="1.20.5.4130">
    <property type="match status" value="1"/>
</dbReference>
<evidence type="ECO:0000256" key="3">
    <source>
        <dbReference type="ARBA" id="ARBA00022741"/>
    </source>
</evidence>
<dbReference type="FunFam" id="1.10.10.10:FF:000322">
    <property type="entry name" value="Probable disease resistance protein At1g63360"/>
    <property type="match status" value="1"/>
</dbReference>
<keyword evidence="11" id="KW-1185">Reference proteome</keyword>
<organism evidence="10 11">
    <name type="scientific">Prunus persica</name>
    <name type="common">Peach</name>
    <name type="synonym">Amygdalus persica</name>
    <dbReference type="NCBI Taxonomy" id="3760"/>
    <lineage>
        <taxon>Eukaryota</taxon>
        <taxon>Viridiplantae</taxon>
        <taxon>Streptophyta</taxon>
        <taxon>Embryophyta</taxon>
        <taxon>Tracheophyta</taxon>
        <taxon>Spermatophyta</taxon>
        <taxon>Magnoliopsida</taxon>
        <taxon>eudicotyledons</taxon>
        <taxon>Gunneridae</taxon>
        <taxon>Pentapetalae</taxon>
        <taxon>rosids</taxon>
        <taxon>fabids</taxon>
        <taxon>Rosales</taxon>
        <taxon>Rosaceae</taxon>
        <taxon>Amygdaloideae</taxon>
        <taxon>Amygdaleae</taxon>
        <taxon>Prunus</taxon>
    </lineage>
</organism>
<dbReference type="SUPFAM" id="SSF52540">
    <property type="entry name" value="P-loop containing nucleoside triphosphate hydrolases"/>
    <property type="match status" value="1"/>
</dbReference>
<dbReference type="Gene3D" id="1.10.8.430">
    <property type="entry name" value="Helical domain of apoptotic protease-activating factors"/>
    <property type="match status" value="1"/>
</dbReference>
<dbReference type="Proteomes" id="UP000006882">
    <property type="component" value="Chromosome G4"/>
</dbReference>
<dbReference type="InterPro" id="IPR002182">
    <property type="entry name" value="NB-ARC"/>
</dbReference>
<dbReference type="Gramene" id="ONI14526">
    <property type="protein sequence ID" value="ONI14526"/>
    <property type="gene ID" value="PRUPE_4G285500"/>
</dbReference>
<keyword evidence="2" id="KW-0677">Repeat</keyword>
<dbReference type="STRING" id="3760.A0A251PSJ4"/>
<dbReference type="Pfam" id="PF18052">
    <property type="entry name" value="Rx_N"/>
    <property type="match status" value="1"/>
</dbReference>
<evidence type="ECO:0000259" key="6">
    <source>
        <dbReference type="Pfam" id="PF00931"/>
    </source>
</evidence>
<keyword evidence="3" id="KW-0547">Nucleotide-binding</keyword>
<feature type="domain" description="Disease resistance N-terminal" evidence="7">
    <location>
        <begin position="6"/>
        <end position="96"/>
    </location>
</feature>
<evidence type="ECO:0000313" key="10">
    <source>
        <dbReference type="EMBL" id="ONI14526.1"/>
    </source>
</evidence>
<dbReference type="GO" id="GO:0006952">
    <property type="term" value="P:defense response"/>
    <property type="evidence" value="ECO:0007669"/>
    <property type="project" value="UniProtKB-KW"/>
</dbReference>
<evidence type="ECO:0000256" key="2">
    <source>
        <dbReference type="ARBA" id="ARBA00022737"/>
    </source>
</evidence>
<dbReference type="Pfam" id="PF23598">
    <property type="entry name" value="LRR_14"/>
    <property type="match status" value="1"/>
</dbReference>
<evidence type="ECO:0000259" key="9">
    <source>
        <dbReference type="Pfam" id="PF23598"/>
    </source>
</evidence>
<dbReference type="PRINTS" id="PR00364">
    <property type="entry name" value="DISEASERSIST"/>
</dbReference>
<dbReference type="SMR" id="A0A251PSJ4"/>
<evidence type="ECO:0000259" key="7">
    <source>
        <dbReference type="Pfam" id="PF18052"/>
    </source>
</evidence>
<gene>
    <name evidence="10" type="ORF">PRUPE_4G285500</name>
</gene>
<keyword evidence="4" id="KW-0611">Plant defense</keyword>
<dbReference type="InterPro" id="IPR003591">
    <property type="entry name" value="Leu-rich_rpt_typical-subtyp"/>
</dbReference>
<dbReference type="AlphaFoldDB" id="A0A251PSJ4"/>
<dbReference type="PANTHER" id="PTHR36766:SF45">
    <property type="entry name" value="NB-ARC DOMAIN-CONTAINING PROTEIN"/>
    <property type="match status" value="1"/>
</dbReference>
<dbReference type="InterPro" id="IPR041118">
    <property type="entry name" value="Rx_N"/>
</dbReference>
<dbReference type="Pfam" id="PF23559">
    <property type="entry name" value="WHD_DRP"/>
    <property type="match status" value="1"/>
</dbReference>
<reference evidence="10 11" key="1">
    <citation type="journal article" date="2013" name="Nat. Genet.">
        <title>The high-quality draft genome of peach (Prunus persica) identifies unique patterns of genetic diversity, domestication and genome evolution.</title>
        <authorList>
            <consortium name="International Peach Genome Initiative"/>
            <person name="Verde I."/>
            <person name="Abbott A.G."/>
            <person name="Scalabrin S."/>
            <person name="Jung S."/>
            <person name="Shu S."/>
            <person name="Marroni F."/>
            <person name="Zhebentyayeva T."/>
            <person name="Dettori M.T."/>
            <person name="Grimwood J."/>
            <person name="Cattonaro F."/>
            <person name="Zuccolo A."/>
            <person name="Rossini L."/>
            <person name="Jenkins J."/>
            <person name="Vendramin E."/>
            <person name="Meisel L.A."/>
            <person name="Decroocq V."/>
            <person name="Sosinski B."/>
            <person name="Prochnik S."/>
            <person name="Mitros T."/>
            <person name="Policriti A."/>
            <person name="Cipriani G."/>
            <person name="Dondini L."/>
            <person name="Ficklin S."/>
            <person name="Goodstein D.M."/>
            <person name="Xuan P."/>
            <person name="Del Fabbro C."/>
            <person name="Aramini V."/>
            <person name="Copetti D."/>
            <person name="Gonzalez S."/>
            <person name="Horner D.S."/>
            <person name="Falchi R."/>
            <person name="Lucas S."/>
            <person name="Mica E."/>
            <person name="Maldonado J."/>
            <person name="Lazzari B."/>
            <person name="Bielenberg D."/>
            <person name="Pirona R."/>
            <person name="Miculan M."/>
            <person name="Barakat A."/>
            <person name="Testolin R."/>
            <person name="Stella A."/>
            <person name="Tartarini S."/>
            <person name="Tonutti P."/>
            <person name="Arus P."/>
            <person name="Orellana A."/>
            <person name="Wells C."/>
            <person name="Main D."/>
            <person name="Vizzotto G."/>
            <person name="Silva H."/>
            <person name="Salamini F."/>
            <person name="Schmutz J."/>
            <person name="Morgante M."/>
            <person name="Rokhsar D.S."/>
        </authorList>
    </citation>
    <scope>NUCLEOTIDE SEQUENCE [LARGE SCALE GENOMIC DNA]</scope>
    <source>
        <strain evidence="11">cv. Nemared</strain>
    </source>
</reference>
<proteinExistence type="predicted"/>
<dbReference type="GO" id="GO:0051707">
    <property type="term" value="P:response to other organism"/>
    <property type="evidence" value="ECO:0007669"/>
    <property type="project" value="UniProtKB-ARBA"/>
</dbReference>
<keyword evidence="5" id="KW-0067">ATP-binding</keyword>
<dbReference type="InterPro" id="IPR058922">
    <property type="entry name" value="WHD_DRP"/>
</dbReference>
<evidence type="ECO:0000256" key="1">
    <source>
        <dbReference type="ARBA" id="ARBA00022614"/>
    </source>
</evidence>
<dbReference type="Gene3D" id="1.10.10.10">
    <property type="entry name" value="Winged helix-like DNA-binding domain superfamily/Winged helix DNA-binding domain"/>
    <property type="match status" value="1"/>
</dbReference>
<feature type="domain" description="NB-ARC" evidence="6">
    <location>
        <begin position="190"/>
        <end position="357"/>
    </location>
</feature>
<dbReference type="PANTHER" id="PTHR36766">
    <property type="entry name" value="PLANT BROAD-SPECTRUM MILDEW RESISTANCE PROTEIN RPW8"/>
    <property type="match status" value="1"/>
</dbReference>
<evidence type="ECO:0000256" key="5">
    <source>
        <dbReference type="ARBA" id="ARBA00022840"/>
    </source>
</evidence>
<dbReference type="InterPro" id="IPR042197">
    <property type="entry name" value="Apaf_helical"/>
</dbReference>
<feature type="domain" description="Disease resistance R13L4/SHOC-2-like LRR" evidence="9">
    <location>
        <begin position="565"/>
        <end position="860"/>
    </location>
</feature>
<dbReference type="InterPro" id="IPR036388">
    <property type="entry name" value="WH-like_DNA-bd_sf"/>
</dbReference>
<dbReference type="SUPFAM" id="SSF52058">
    <property type="entry name" value="L domain-like"/>
    <property type="match status" value="1"/>
</dbReference>
<dbReference type="OrthoDB" id="5279713at2759"/>
<keyword evidence="1" id="KW-0433">Leucine-rich repeat</keyword>
<dbReference type="Gene3D" id="3.40.50.300">
    <property type="entry name" value="P-loop containing nucleotide triphosphate hydrolases"/>
    <property type="match status" value="1"/>
</dbReference>
<dbReference type="GO" id="GO:0043531">
    <property type="term" value="F:ADP binding"/>
    <property type="evidence" value="ECO:0007669"/>
    <property type="project" value="InterPro"/>
</dbReference>
<sequence>MAGALISVLLERLASTTYEYIEGGVKLVLNVKEDVEEFTGTLQVIQAVLEDAEQRQVTDQAVKIWLDKLKDISYQMVDVLDEWNTNILKQQVEKQEREGDPNAHVTKKVRFFSFPRFSSFPRFFCVGKVSDIAPKIKDLNDKLTEIYEERKKYQFLSKELGIQQPQQPQRPQTASFVDISGIFGRENEKEVLIKILWNHSSAEGKGLLIIPIVGMGGIGKTTLTQLAYNDDRVKTRFELRKWVCVSDPFDEIKIAKAIIGEKPPKSNELDYVLERMSTSIKNKKFLLVLDDVWTDDPKKWEQLRVPLIQNGAKGSIILVTTRKHEVADMMRTTRNMINLGELNDECCLSIFNHMAFWDRDVHEFGDISKEIVKKCKGLPLAAKTLGSLMQNKTKMGEWKEVLHSKIWDLEKVEQEVFQPLFLSYNDLAPTIKCCLLYCATFPKDYEFERDDLIQLWMAQDYVISKGNKEKGTTGDAVFDNLVARSFFQDFKKDCDTGTIIGCKMHDIVHDFVQFLTKNECLIIDHGEETTSESKVFGDKVRHLTLRYFPEGPLPLFISSYNCKNLRTLATFDSRITTIKPNLILQLKCLRTLNLSFNPIEELPKEIGELIHLRHIDLSFNCILKILPDTICGLYNLSTLRLVGCSNLTKLPENMGNLINLKHLYVECCGFLESFPKVIGRLTSLQTLDVCPCGGDKDEAFQIGDLRNLNLEGSLQIRLQGDATDKSEVEKAQLWDKKLFTLTVDLEGQTNSSSSSVEILNALRPHPDLESLGILWHIGTTWPNWIQSLHNLKFLTVGWGTSCELWPLGKLEHIERLALYRMEAVKKVGVEFLGLEDQTSFRIRSPQIFPKLKQLCFYNMSNWEEWEGVEEWTKEDSKITIMPDLSELRIGGCKLLKALPDFIFKTQLRTLDITKCRRLAEHYEEGSGERAKISAKIPNIRISSGTYDIPGAFMKHLSRWHV</sequence>
<feature type="domain" description="Disease resistance protein winged helix" evidence="8">
    <location>
        <begin position="441"/>
        <end position="512"/>
    </location>
</feature>
<dbReference type="EMBL" id="CM007654">
    <property type="protein sequence ID" value="ONI14526.1"/>
    <property type="molecule type" value="Genomic_DNA"/>
</dbReference>
<evidence type="ECO:0000313" key="11">
    <source>
        <dbReference type="Proteomes" id="UP000006882"/>
    </source>
</evidence>
<dbReference type="InterPro" id="IPR032675">
    <property type="entry name" value="LRR_dom_sf"/>
</dbReference>
<dbReference type="Gene3D" id="3.80.10.10">
    <property type="entry name" value="Ribonuclease Inhibitor"/>
    <property type="match status" value="2"/>
</dbReference>
<protein>
    <submittedName>
        <fullName evidence="10">Uncharacterized protein</fullName>
    </submittedName>
</protein>
<dbReference type="Pfam" id="PF00931">
    <property type="entry name" value="NB-ARC"/>
    <property type="match status" value="1"/>
</dbReference>
<dbReference type="InterPro" id="IPR027417">
    <property type="entry name" value="P-loop_NTPase"/>
</dbReference>
<dbReference type="InterPro" id="IPR055414">
    <property type="entry name" value="LRR_R13L4/SHOC2-like"/>
</dbReference>
<accession>A0A251PSJ4</accession>
<evidence type="ECO:0000259" key="8">
    <source>
        <dbReference type="Pfam" id="PF23559"/>
    </source>
</evidence>
<dbReference type="PROSITE" id="PS51450">
    <property type="entry name" value="LRR"/>
    <property type="match status" value="1"/>
</dbReference>